<dbReference type="EMBL" id="JACTNZ010000004">
    <property type="protein sequence ID" value="KAG5552146.1"/>
    <property type="molecule type" value="Genomic_DNA"/>
</dbReference>
<keyword evidence="4" id="KW-0611">Plant defense</keyword>
<dbReference type="InterPro" id="IPR003593">
    <property type="entry name" value="AAA+_ATPase"/>
</dbReference>
<evidence type="ECO:0000313" key="9">
    <source>
        <dbReference type="Proteomes" id="UP000823749"/>
    </source>
</evidence>
<feature type="coiled-coil region" evidence="6">
    <location>
        <begin position="37"/>
        <end position="74"/>
    </location>
</feature>
<keyword evidence="5" id="KW-0547">Nucleotide-binding</keyword>
<dbReference type="InterPro" id="IPR042197">
    <property type="entry name" value="Apaf_helical"/>
</dbReference>
<evidence type="ECO:0000256" key="6">
    <source>
        <dbReference type="SAM" id="Coils"/>
    </source>
</evidence>
<comment type="similarity">
    <text evidence="1">Belongs to the disease resistance NB-LRR family.</text>
</comment>
<dbReference type="GO" id="GO:0006952">
    <property type="term" value="P:defense response"/>
    <property type="evidence" value="ECO:0007669"/>
    <property type="project" value="UniProtKB-KW"/>
</dbReference>
<keyword evidence="5" id="KW-0067">ATP-binding</keyword>
<dbReference type="Proteomes" id="UP000823749">
    <property type="component" value="Chromosome 4"/>
</dbReference>
<evidence type="ECO:0000259" key="7">
    <source>
        <dbReference type="SMART" id="SM00382"/>
    </source>
</evidence>
<sequence>MALDGVLGGIGGGVLGGIGGKIAEYLIDPIGRQFGYLINYNTNLESLKNEVEMLKRKREEVELLVNEAKKKRKVIEPDVNEWLTSVDVANGDANNILEGPANEGGLIGRCQNLKSRPSHSRKAKEMVEKVAKLREDGNFTRDRVSYPAPPPGIETRPIDGIKCFESRSSILKEVMEALKEDGASNMIGICGLGGVGKTTLAKLVAKKAKDEKLFDDVVMATVSQNLEARKIQGEIADLLGFKFQQEGVPGRADVLRDQLKQKARILVILDDVWKRVELNDIGIPFGDDHKGCKILVTSRSEEVCNDMGAQKKIPVQILHKEEAWNLFKEMAGIPEDDINFQSTKMAVANECGGLPIAIVTVARALKGKGKSSWDSALEALRKSIGKNVREVEDKVFKSLELSFNFLKSKEAQRCFLLCSLYSEDYYIPIEDLVRLFEGIKSVGEARARVHDNVDHLKKCSLLIDGKSEVHVKMHDVVRDVAISIASREEHSFMVRCDEARKEWPEEERGTMV</sequence>
<dbReference type="Pfam" id="PF00931">
    <property type="entry name" value="NB-ARC"/>
    <property type="match status" value="1"/>
</dbReference>
<name>A0AAV6KI92_9ERIC</name>
<dbReference type="Gene3D" id="1.10.10.10">
    <property type="entry name" value="Winged helix-like DNA-binding domain superfamily/Winged helix DNA-binding domain"/>
    <property type="match status" value="1"/>
</dbReference>
<feature type="domain" description="AAA+ ATPase" evidence="7">
    <location>
        <begin position="183"/>
        <end position="319"/>
    </location>
</feature>
<reference evidence="8" key="1">
    <citation type="submission" date="2020-08" db="EMBL/GenBank/DDBJ databases">
        <title>Plant Genome Project.</title>
        <authorList>
            <person name="Zhang R.-G."/>
        </authorList>
    </citation>
    <scope>NUCLEOTIDE SEQUENCE</scope>
    <source>
        <strain evidence="8">WSP0</strain>
        <tissue evidence="8">Leaf</tissue>
    </source>
</reference>
<keyword evidence="3" id="KW-0677">Repeat</keyword>
<evidence type="ECO:0000256" key="1">
    <source>
        <dbReference type="ARBA" id="ARBA00008894"/>
    </source>
</evidence>
<evidence type="ECO:0000256" key="4">
    <source>
        <dbReference type="ARBA" id="ARBA00022821"/>
    </source>
</evidence>
<keyword evidence="6" id="KW-0175">Coiled coil</keyword>
<protein>
    <recommendedName>
        <fullName evidence="7">AAA+ ATPase domain-containing protein</fullName>
    </recommendedName>
</protein>
<dbReference type="SUPFAM" id="SSF52540">
    <property type="entry name" value="P-loop containing nucleoside triphosphate hydrolases"/>
    <property type="match status" value="1"/>
</dbReference>
<dbReference type="SMART" id="SM00382">
    <property type="entry name" value="AAA"/>
    <property type="match status" value="1"/>
</dbReference>
<dbReference type="FunFam" id="3.40.50.300:FF:001091">
    <property type="entry name" value="Probable disease resistance protein At1g61300"/>
    <property type="match status" value="1"/>
</dbReference>
<dbReference type="InterPro" id="IPR027417">
    <property type="entry name" value="P-loop_NTPase"/>
</dbReference>
<dbReference type="InterPro" id="IPR036388">
    <property type="entry name" value="WH-like_DNA-bd_sf"/>
</dbReference>
<dbReference type="InterPro" id="IPR050905">
    <property type="entry name" value="Plant_NBS-LRR"/>
</dbReference>
<dbReference type="PANTHER" id="PTHR33463">
    <property type="entry name" value="NB-ARC DOMAIN-CONTAINING PROTEIN-RELATED"/>
    <property type="match status" value="1"/>
</dbReference>
<dbReference type="Gene3D" id="1.10.8.430">
    <property type="entry name" value="Helical domain of apoptotic protease-activating factors"/>
    <property type="match status" value="1"/>
</dbReference>
<proteinExistence type="inferred from homology"/>
<accession>A0AAV6KI92</accession>
<evidence type="ECO:0000256" key="2">
    <source>
        <dbReference type="ARBA" id="ARBA00022614"/>
    </source>
</evidence>
<dbReference type="PRINTS" id="PR00364">
    <property type="entry name" value="DISEASERSIST"/>
</dbReference>
<dbReference type="AlphaFoldDB" id="A0AAV6KI92"/>
<evidence type="ECO:0000256" key="3">
    <source>
        <dbReference type="ARBA" id="ARBA00022737"/>
    </source>
</evidence>
<dbReference type="PANTHER" id="PTHR33463:SF203">
    <property type="entry name" value="AAA+ ATPASE DOMAIN-CONTAINING PROTEIN"/>
    <property type="match status" value="1"/>
</dbReference>
<dbReference type="GO" id="GO:0005524">
    <property type="term" value="F:ATP binding"/>
    <property type="evidence" value="ECO:0007669"/>
    <property type="project" value="UniProtKB-KW"/>
</dbReference>
<dbReference type="Gene3D" id="3.40.50.300">
    <property type="entry name" value="P-loop containing nucleotide triphosphate hydrolases"/>
    <property type="match status" value="1"/>
</dbReference>
<evidence type="ECO:0000256" key="5">
    <source>
        <dbReference type="ARBA" id="ARBA00022840"/>
    </source>
</evidence>
<dbReference type="InterPro" id="IPR002182">
    <property type="entry name" value="NB-ARC"/>
</dbReference>
<dbReference type="GO" id="GO:0043531">
    <property type="term" value="F:ADP binding"/>
    <property type="evidence" value="ECO:0007669"/>
    <property type="project" value="InterPro"/>
</dbReference>
<gene>
    <name evidence="8" type="ORF">RHGRI_010298</name>
</gene>
<evidence type="ECO:0000313" key="8">
    <source>
        <dbReference type="EMBL" id="KAG5552146.1"/>
    </source>
</evidence>
<organism evidence="8 9">
    <name type="scientific">Rhododendron griersonianum</name>
    <dbReference type="NCBI Taxonomy" id="479676"/>
    <lineage>
        <taxon>Eukaryota</taxon>
        <taxon>Viridiplantae</taxon>
        <taxon>Streptophyta</taxon>
        <taxon>Embryophyta</taxon>
        <taxon>Tracheophyta</taxon>
        <taxon>Spermatophyta</taxon>
        <taxon>Magnoliopsida</taxon>
        <taxon>eudicotyledons</taxon>
        <taxon>Gunneridae</taxon>
        <taxon>Pentapetalae</taxon>
        <taxon>asterids</taxon>
        <taxon>Ericales</taxon>
        <taxon>Ericaceae</taxon>
        <taxon>Ericoideae</taxon>
        <taxon>Rhodoreae</taxon>
        <taxon>Rhododendron</taxon>
    </lineage>
</organism>
<keyword evidence="2" id="KW-0433">Leucine-rich repeat</keyword>
<comment type="caution">
    <text evidence="8">The sequence shown here is derived from an EMBL/GenBank/DDBJ whole genome shotgun (WGS) entry which is preliminary data.</text>
</comment>
<keyword evidence="9" id="KW-1185">Reference proteome</keyword>